<evidence type="ECO:0000256" key="8">
    <source>
        <dbReference type="ARBA" id="ARBA00022842"/>
    </source>
</evidence>
<dbReference type="InterPro" id="IPR040870">
    <property type="entry name" value="HEN1_dsRBD2"/>
</dbReference>
<dbReference type="Gene3D" id="3.30.160.20">
    <property type="match status" value="1"/>
</dbReference>
<evidence type="ECO:0000259" key="16">
    <source>
        <dbReference type="Pfam" id="PF24995"/>
    </source>
</evidence>
<dbReference type="OrthoDB" id="2154311at2759"/>
<evidence type="ECO:0000313" key="18">
    <source>
        <dbReference type="Proteomes" id="UP000657918"/>
    </source>
</evidence>
<dbReference type="GO" id="GO:0030422">
    <property type="term" value="P:siRNA processing"/>
    <property type="evidence" value="ECO:0007669"/>
    <property type="project" value="TreeGrafter"/>
</dbReference>
<dbReference type="GO" id="GO:0046872">
    <property type="term" value="F:metal ion binding"/>
    <property type="evidence" value="ECO:0007669"/>
    <property type="project" value="UniProtKB-KW"/>
</dbReference>
<feature type="domain" description="Small RNA 2'-O-methyltransferase Hen1 La-motif C-terminal" evidence="15">
    <location>
        <begin position="246"/>
        <end position="383"/>
    </location>
</feature>
<dbReference type="AlphaFoldDB" id="A0A835JF25"/>
<evidence type="ECO:0000256" key="7">
    <source>
        <dbReference type="ARBA" id="ARBA00022723"/>
    </source>
</evidence>
<comment type="caution">
    <text evidence="17">The sequence shown here is derived from an EMBL/GenBank/DDBJ whole genome shotgun (WGS) entry which is preliminary data.</text>
</comment>
<dbReference type="Pfam" id="PF24995">
    <property type="entry name" value="DSRM_2"/>
    <property type="match status" value="1"/>
</dbReference>
<dbReference type="GO" id="GO:0008757">
    <property type="term" value="F:S-adenosylmethionine-dependent methyltransferase activity"/>
    <property type="evidence" value="ECO:0007669"/>
    <property type="project" value="InterPro"/>
</dbReference>
<dbReference type="GO" id="GO:0005634">
    <property type="term" value="C:nucleus"/>
    <property type="evidence" value="ECO:0007669"/>
    <property type="project" value="TreeGrafter"/>
</dbReference>
<sequence length="971" mass="107554">MEIGVKKTVFTPKAIIHQKFGNKACYKVEEVKEESAQNGCPGLAIPQKGPSLFRCRLELPEFTVVSDKCKKKKDAEQSAADLALKMILILFDYVRRLSCSLDNTVAYREAILGNNPTDENPSEKDPCDALIARIKYLFTDEFLSSFHPMSGHLRAALQRKGGLYGLIPASVIAACDAKTSNLCKLLNPEVESKPFLALSLIMRAIPRLSGFVVTSKGQLSIQKQNPYPTEIIESSDIQQCSTDSILVKAIQIPASLEETIQPVTLDISSSGYYLDVIAQKLGVTDASKVLLSRYDMRTIGKASSETRVYFAASESLVMELLSDHANVKDFHVKGLLNARASYFCGQEIYGDAIMASVGYTWRSKELFHEDVSLQSYYRMLISKIPSGNYKLSREAILAAELPSVFTTKANWRGSFPREILCTFCRQHQLSEPIFSTRSIPLKASCKLPRSQKKLKVTEAAELATEYTNGGSLNAGDGESVGLESSFRCEVKVFSKGQDLIIECSPKEIYKKQSDAIQSASLQVLTWLNAYFKDLGMPLEKLNCSADAFDISLTSENFLKEFALCQSLHKVKQCGDQGSKLLESKSTNMEYTLSGQDVCLPNIEGSFSGVCPSSGSLLCISYSVSLVTEGGHTKELIESKDEFEFEIGNGTVVTTLEGVVTQMSVGQCAHFNMNLPPHEFILAAVDDPARIVSFLEYHVTLLRVTEPSEERMEQALFSPPLSKQRVEYAVQHIKKSSATTLVDFGCGSGSLLDSLLDYPTSLEKIVGADLSQKSLSRAAKILHTKLSAKSDAGIKSAILYHGSITEFDPRLCGFDIGTCLEVIEHMEEEQACLFGDIALSYFRPKVLIVSTPNYEYNVILQRSSPTTQEEDPDEKSPLQSCKFRNHDHKFEWTREQFNHWASNLAERHHYSVEFSGVGGSGDVEPGFASQIAVFKQESQLDDDDLPTQENSSQHCKVIWEWNCDDRSVPSSN</sequence>
<dbReference type="Proteomes" id="UP000657918">
    <property type="component" value="Chromosome 16"/>
</dbReference>
<evidence type="ECO:0000259" key="15">
    <source>
        <dbReference type="Pfam" id="PF18441"/>
    </source>
</evidence>
<gene>
    <name evidence="17" type="ORF">SADUNF_Sadunf16G0305100</name>
</gene>
<dbReference type="Pfam" id="PF18441">
    <property type="entry name" value="Hen1_Lam_C"/>
    <property type="match status" value="1"/>
</dbReference>
<dbReference type="FunFam" id="3.40.50.150:FF:000215">
    <property type="entry name" value="Hua enhancer1"/>
    <property type="match status" value="1"/>
</dbReference>
<dbReference type="CDD" id="cd00048">
    <property type="entry name" value="DSRM_SF"/>
    <property type="match status" value="1"/>
</dbReference>
<dbReference type="GO" id="GO:0090486">
    <property type="term" value="F:small RNA 2'-O-methyltransferase activity"/>
    <property type="evidence" value="ECO:0007669"/>
    <property type="project" value="UniProtKB-EC"/>
</dbReference>
<dbReference type="InterPro" id="IPR040813">
    <property type="entry name" value="Hen1_Lam_C"/>
</dbReference>
<keyword evidence="7" id="KW-0479">Metal-binding</keyword>
<evidence type="ECO:0000256" key="1">
    <source>
        <dbReference type="ARBA" id="ARBA00001946"/>
    </source>
</evidence>
<dbReference type="Pfam" id="PF13847">
    <property type="entry name" value="Methyltransf_31"/>
    <property type="match status" value="1"/>
</dbReference>
<organism evidence="17 18">
    <name type="scientific">Salix dunnii</name>
    <dbReference type="NCBI Taxonomy" id="1413687"/>
    <lineage>
        <taxon>Eukaryota</taxon>
        <taxon>Viridiplantae</taxon>
        <taxon>Streptophyta</taxon>
        <taxon>Embryophyta</taxon>
        <taxon>Tracheophyta</taxon>
        <taxon>Spermatophyta</taxon>
        <taxon>Magnoliopsida</taxon>
        <taxon>eudicotyledons</taxon>
        <taxon>Gunneridae</taxon>
        <taxon>Pentapetalae</taxon>
        <taxon>rosids</taxon>
        <taxon>fabids</taxon>
        <taxon>Malpighiales</taxon>
        <taxon>Salicaceae</taxon>
        <taxon>Saliceae</taxon>
        <taxon>Salix</taxon>
    </lineage>
</organism>
<evidence type="ECO:0000313" key="17">
    <source>
        <dbReference type="EMBL" id="KAF9667169.1"/>
    </source>
</evidence>
<feature type="domain" description="Methyltransferase" evidence="13">
    <location>
        <begin position="735"/>
        <end position="858"/>
    </location>
</feature>
<feature type="domain" description="HEN1 double-stranded RNA binding" evidence="14">
    <location>
        <begin position="385"/>
        <end position="531"/>
    </location>
</feature>
<evidence type="ECO:0000256" key="10">
    <source>
        <dbReference type="ARBA" id="ARBA00023158"/>
    </source>
</evidence>
<evidence type="ECO:0000256" key="3">
    <source>
        <dbReference type="ARBA" id="ARBA00021330"/>
    </source>
</evidence>
<evidence type="ECO:0000256" key="6">
    <source>
        <dbReference type="ARBA" id="ARBA00022691"/>
    </source>
</evidence>
<evidence type="ECO:0000256" key="2">
    <source>
        <dbReference type="ARBA" id="ARBA00009026"/>
    </source>
</evidence>
<dbReference type="Gene3D" id="3.40.50.150">
    <property type="entry name" value="Vaccinia Virus protein VP39"/>
    <property type="match status" value="1"/>
</dbReference>
<comment type="similarity">
    <text evidence="2">Belongs to the methyltransferase superfamily. HEN1 family.</text>
</comment>
<protein>
    <recommendedName>
        <fullName evidence="3">Small RNA 2'-O-methyltransferase</fullName>
        <ecNumber evidence="11">2.1.1.386</ecNumber>
    </recommendedName>
</protein>
<dbReference type="SUPFAM" id="SSF53335">
    <property type="entry name" value="S-adenosyl-L-methionine-dependent methyltransferases"/>
    <property type="match status" value="1"/>
</dbReference>
<feature type="domain" description="dsRNA binding" evidence="16">
    <location>
        <begin position="17"/>
        <end position="86"/>
    </location>
</feature>
<evidence type="ECO:0000256" key="12">
    <source>
        <dbReference type="ARBA" id="ARBA00048418"/>
    </source>
</evidence>
<accession>A0A835JF25</accession>
<dbReference type="EC" id="2.1.1.386" evidence="11"/>
<dbReference type="PANTHER" id="PTHR21404">
    <property type="entry name" value="HEN1"/>
    <property type="match status" value="1"/>
</dbReference>
<comment type="catalytic activity">
    <reaction evidence="12">
        <text>small RNA 3'-end nucleotide + S-adenosyl-L-methionine = small RNA 3'-end 2'-O-methylnucleotide + S-adenosyl-L-homocysteine + H(+)</text>
        <dbReference type="Rhea" id="RHEA:37887"/>
        <dbReference type="Rhea" id="RHEA-COMP:10415"/>
        <dbReference type="Rhea" id="RHEA-COMP:10416"/>
        <dbReference type="ChEBI" id="CHEBI:15378"/>
        <dbReference type="ChEBI" id="CHEBI:57856"/>
        <dbReference type="ChEBI" id="CHEBI:59789"/>
        <dbReference type="ChEBI" id="CHEBI:74896"/>
        <dbReference type="ChEBI" id="CHEBI:74898"/>
        <dbReference type="EC" id="2.1.1.386"/>
    </reaction>
</comment>
<keyword evidence="5" id="KW-0808">Transferase</keyword>
<evidence type="ECO:0000256" key="5">
    <source>
        <dbReference type="ARBA" id="ARBA00022679"/>
    </source>
</evidence>
<keyword evidence="6" id="KW-0949">S-adenosyl-L-methionine</keyword>
<keyword evidence="4" id="KW-0489">Methyltransferase</keyword>
<dbReference type="Pfam" id="PF21224">
    <property type="entry name" value="Hen1_LCD"/>
    <property type="match status" value="1"/>
</dbReference>
<keyword evidence="8" id="KW-0460">Magnesium</keyword>
<comment type="cofactor">
    <cofactor evidence="1">
        <name>Mg(2+)</name>
        <dbReference type="ChEBI" id="CHEBI:18420"/>
    </cofactor>
</comment>
<evidence type="ECO:0000256" key="9">
    <source>
        <dbReference type="ARBA" id="ARBA00022884"/>
    </source>
</evidence>
<reference evidence="17 18" key="1">
    <citation type="submission" date="2020-10" db="EMBL/GenBank/DDBJ databases">
        <title>Plant Genome Project.</title>
        <authorList>
            <person name="Zhang R.-G."/>
        </authorList>
    </citation>
    <scope>NUCLEOTIDE SEQUENCE [LARGE SCALE GENOMIC DNA]</scope>
    <source>
        <strain evidence="17">FAFU-HL-1</strain>
        <tissue evidence="17">Leaf</tissue>
    </source>
</reference>
<dbReference type="InterPro" id="IPR056755">
    <property type="entry name" value="DSRM_2"/>
</dbReference>
<dbReference type="GO" id="GO:0005737">
    <property type="term" value="C:cytoplasm"/>
    <property type="evidence" value="ECO:0007669"/>
    <property type="project" value="TreeGrafter"/>
</dbReference>
<proteinExistence type="inferred from homology"/>
<name>A0A835JF25_9ROSI</name>
<keyword evidence="9" id="KW-0694">RNA-binding</keyword>
<evidence type="ECO:0000259" key="14">
    <source>
        <dbReference type="Pfam" id="PF17842"/>
    </source>
</evidence>
<keyword evidence="18" id="KW-1185">Reference proteome</keyword>
<dbReference type="InterPro" id="IPR025714">
    <property type="entry name" value="Methyltranfer_dom"/>
</dbReference>
<dbReference type="Pfam" id="PF17842">
    <property type="entry name" value="dsRBD2"/>
    <property type="match status" value="1"/>
</dbReference>
<dbReference type="GO" id="GO:0001510">
    <property type="term" value="P:RNA methylation"/>
    <property type="evidence" value="ECO:0007669"/>
    <property type="project" value="InterPro"/>
</dbReference>
<dbReference type="GO" id="GO:0003723">
    <property type="term" value="F:RNA binding"/>
    <property type="evidence" value="ECO:0007669"/>
    <property type="project" value="UniProtKB-KW"/>
</dbReference>
<evidence type="ECO:0000256" key="4">
    <source>
        <dbReference type="ARBA" id="ARBA00022603"/>
    </source>
</evidence>
<keyword evidence="10" id="KW-0943">RNA-mediated gene silencing</keyword>
<dbReference type="InterPro" id="IPR029063">
    <property type="entry name" value="SAM-dependent_MTases_sf"/>
</dbReference>
<dbReference type="InterPro" id="IPR026610">
    <property type="entry name" value="Hen1"/>
</dbReference>
<dbReference type="PANTHER" id="PTHR21404:SF3">
    <property type="entry name" value="SMALL RNA 2'-O-METHYLTRANSFERASE"/>
    <property type="match status" value="1"/>
</dbReference>
<evidence type="ECO:0000256" key="11">
    <source>
        <dbReference type="ARBA" id="ARBA00035025"/>
    </source>
</evidence>
<dbReference type="EMBL" id="JADGMS010000016">
    <property type="protein sequence ID" value="KAF9667169.1"/>
    <property type="molecule type" value="Genomic_DNA"/>
</dbReference>
<evidence type="ECO:0000259" key="13">
    <source>
        <dbReference type="Pfam" id="PF13847"/>
    </source>
</evidence>